<reference evidence="2" key="1">
    <citation type="journal article" date="2023" name="Proc. Natl. Acad. Sci. U.S.A.">
        <title>Genomic and structural basis for evolution of tropane alkaloid biosynthesis.</title>
        <authorList>
            <person name="Wanga Y.-J."/>
            <person name="Taina T."/>
            <person name="Yua J.-Y."/>
            <person name="Lia J."/>
            <person name="Xua B."/>
            <person name="Chenc J."/>
            <person name="D'Auriad J.C."/>
            <person name="Huanga J.-P."/>
            <person name="Huanga S.-X."/>
        </authorList>
    </citation>
    <scope>NUCLEOTIDE SEQUENCE [LARGE SCALE GENOMIC DNA]</scope>
    <source>
        <strain evidence="2">cv. KIB-2019</strain>
    </source>
</reference>
<evidence type="ECO:0000313" key="2">
    <source>
        <dbReference type="Proteomes" id="UP001152561"/>
    </source>
</evidence>
<sequence length="108" mass="11839">MGLALCKKAKVPRRNIAEWVDFDLSFNPLKVKGHGTAVQSKKKMVDVDIGVDVSQEERVSGTAPTWPVGTFEMLGSHMEEMNGLILGLLRLPTEAGQSSVTTSFYTKE</sequence>
<proteinExistence type="predicted"/>
<evidence type="ECO:0000313" key="1">
    <source>
        <dbReference type="EMBL" id="KAJ8556338.1"/>
    </source>
</evidence>
<comment type="caution">
    <text evidence="1">The sequence shown here is derived from an EMBL/GenBank/DDBJ whole genome shotgun (WGS) entry which is preliminary data.</text>
</comment>
<gene>
    <name evidence="1" type="ORF">K7X08_023096</name>
</gene>
<dbReference type="EMBL" id="JAJAGQ010000008">
    <property type="protein sequence ID" value="KAJ8556338.1"/>
    <property type="molecule type" value="Genomic_DNA"/>
</dbReference>
<keyword evidence="2" id="KW-1185">Reference proteome</keyword>
<accession>A0A9Q1RH21</accession>
<organism evidence="1 2">
    <name type="scientific">Anisodus acutangulus</name>
    <dbReference type="NCBI Taxonomy" id="402998"/>
    <lineage>
        <taxon>Eukaryota</taxon>
        <taxon>Viridiplantae</taxon>
        <taxon>Streptophyta</taxon>
        <taxon>Embryophyta</taxon>
        <taxon>Tracheophyta</taxon>
        <taxon>Spermatophyta</taxon>
        <taxon>Magnoliopsida</taxon>
        <taxon>eudicotyledons</taxon>
        <taxon>Gunneridae</taxon>
        <taxon>Pentapetalae</taxon>
        <taxon>asterids</taxon>
        <taxon>lamiids</taxon>
        <taxon>Solanales</taxon>
        <taxon>Solanaceae</taxon>
        <taxon>Solanoideae</taxon>
        <taxon>Hyoscyameae</taxon>
        <taxon>Anisodus</taxon>
    </lineage>
</organism>
<name>A0A9Q1RH21_9SOLA</name>
<protein>
    <submittedName>
        <fullName evidence="1">Uncharacterized protein</fullName>
    </submittedName>
</protein>
<dbReference type="Proteomes" id="UP001152561">
    <property type="component" value="Unassembled WGS sequence"/>
</dbReference>
<dbReference type="AlphaFoldDB" id="A0A9Q1RH21"/>